<organism evidence="1">
    <name type="scientific">Siphoviridae sp. ctvxh7</name>
    <dbReference type="NCBI Taxonomy" id="2827283"/>
    <lineage>
        <taxon>Viruses</taxon>
        <taxon>Duplodnaviria</taxon>
        <taxon>Heunggongvirae</taxon>
        <taxon>Uroviricota</taxon>
        <taxon>Caudoviricetes</taxon>
    </lineage>
</organism>
<reference evidence="1" key="1">
    <citation type="journal article" date="2021" name="Proc. Natl. Acad. Sci. U.S.A.">
        <title>A Catalog of Tens of Thousands of Viruses from Human Metagenomes Reveals Hidden Associations with Chronic Diseases.</title>
        <authorList>
            <person name="Tisza M.J."/>
            <person name="Buck C.B."/>
        </authorList>
    </citation>
    <scope>NUCLEOTIDE SEQUENCE</scope>
    <source>
        <strain evidence="1">Ctvxh7</strain>
    </source>
</reference>
<protein>
    <submittedName>
        <fullName evidence="1">Uncharacterized protein</fullName>
    </submittedName>
</protein>
<accession>A0A8S5R9E8</accession>
<name>A0A8S5R9E8_9CAUD</name>
<dbReference type="EMBL" id="BK015847">
    <property type="protein sequence ID" value="DAE27975.1"/>
    <property type="molecule type" value="Genomic_DNA"/>
</dbReference>
<evidence type="ECO:0000313" key="1">
    <source>
        <dbReference type="EMBL" id="DAE27975.1"/>
    </source>
</evidence>
<sequence length="114" mass="13250">MSYEQFWEQDCDLVKYYRKAARIKQDLQNQEAWLQGAYVYEALIDASPVFHSLAKKGTKPVPYRDSPYELFGQSNIKKRKTIQEAHDEKAKAYMEAFMVSINKKFQAKGGDMNG</sequence>
<proteinExistence type="predicted"/>